<protein>
    <recommendedName>
        <fullName evidence="3">aspartate transaminase</fullName>
        <ecNumber evidence="3">2.6.1.1</ecNumber>
    </recommendedName>
</protein>
<dbReference type="Pfam" id="PF00155">
    <property type="entry name" value="Aminotran_1_2"/>
    <property type="match status" value="1"/>
</dbReference>
<dbReference type="CDD" id="cd00609">
    <property type="entry name" value="AAT_like"/>
    <property type="match status" value="1"/>
</dbReference>
<dbReference type="PANTHER" id="PTHR46383:SF2">
    <property type="entry name" value="AMINOTRANSFERASE"/>
    <property type="match status" value="1"/>
</dbReference>
<comment type="catalytic activity">
    <reaction evidence="7">
        <text>L-aspartate + 2-oxoglutarate = oxaloacetate + L-glutamate</text>
        <dbReference type="Rhea" id="RHEA:21824"/>
        <dbReference type="ChEBI" id="CHEBI:16452"/>
        <dbReference type="ChEBI" id="CHEBI:16810"/>
        <dbReference type="ChEBI" id="CHEBI:29985"/>
        <dbReference type="ChEBI" id="CHEBI:29991"/>
        <dbReference type="EC" id="2.6.1.1"/>
    </reaction>
</comment>
<accession>A0ABU0ULH9</accession>
<dbReference type="PRINTS" id="PR00753">
    <property type="entry name" value="ACCSYNTHASE"/>
</dbReference>
<dbReference type="PANTHER" id="PTHR46383">
    <property type="entry name" value="ASPARTATE AMINOTRANSFERASE"/>
    <property type="match status" value="1"/>
</dbReference>
<dbReference type="InterPro" id="IPR050596">
    <property type="entry name" value="AspAT/PAT-like"/>
</dbReference>
<dbReference type="InterPro" id="IPR004839">
    <property type="entry name" value="Aminotransferase_I/II_large"/>
</dbReference>
<gene>
    <name evidence="9" type="ORF">QE408_002964</name>
</gene>
<evidence type="ECO:0000256" key="2">
    <source>
        <dbReference type="ARBA" id="ARBA00007441"/>
    </source>
</evidence>
<sequence length="389" mass="42228">MPLITLSKRSAVEPFHAMDILAEANRRRQAGRPVISMAVGQPSHPAPKASLEAAEAALKHGRIGYTDALGLRELREAISAHYRLRHQAIIDPARIAVTTGSSAAFNLAFLALFDAGDAVAIARPGYPAYRNILKALGLNVVEVPVTAETGYTLTPASLERAETKAGCKLKGVLLASPANPTGTVTGRDALKRLATYCDSRDIAFISDEIYHGLTFVGDETSAVEVTDKAIVINSFSKYYCMTGWRVGWMVLPEELIRPVECLAQSMYISAPELSQLAAAAAFSAPEELDIYKESYRTNRDFLMSRLPELGLPLASPMDGAFYAYVDTSRYSNDSMEFARRMLAEIDVAATPGLDFDPLEGHRAMRFSYAGSVSDIAEAVGRIAGWLKQD</sequence>
<keyword evidence="5" id="KW-0808">Transferase</keyword>
<evidence type="ECO:0000256" key="1">
    <source>
        <dbReference type="ARBA" id="ARBA00001933"/>
    </source>
</evidence>
<reference evidence="9 10" key="1">
    <citation type="submission" date="2023-07" db="EMBL/GenBank/DDBJ databases">
        <title>Functional and genomic diversity of the sorghum phyllosphere microbiome.</title>
        <authorList>
            <person name="Shade A."/>
        </authorList>
    </citation>
    <scope>NUCLEOTIDE SEQUENCE [LARGE SCALE GENOMIC DNA]</scope>
    <source>
        <strain evidence="9 10">SORGH_AS_1126</strain>
    </source>
</reference>
<evidence type="ECO:0000313" key="10">
    <source>
        <dbReference type="Proteomes" id="UP001224781"/>
    </source>
</evidence>
<dbReference type="GO" id="GO:0008483">
    <property type="term" value="F:transaminase activity"/>
    <property type="evidence" value="ECO:0007669"/>
    <property type="project" value="UniProtKB-KW"/>
</dbReference>
<dbReference type="Gene3D" id="3.40.640.10">
    <property type="entry name" value="Type I PLP-dependent aspartate aminotransferase-like (Major domain)"/>
    <property type="match status" value="1"/>
</dbReference>
<comment type="cofactor">
    <cofactor evidence="1">
        <name>pyridoxal 5'-phosphate</name>
        <dbReference type="ChEBI" id="CHEBI:597326"/>
    </cofactor>
</comment>
<dbReference type="InterPro" id="IPR015421">
    <property type="entry name" value="PyrdxlP-dep_Trfase_major"/>
</dbReference>
<dbReference type="SUPFAM" id="SSF53383">
    <property type="entry name" value="PLP-dependent transferases"/>
    <property type="match status" value="1"/>
</dbReference>
<keyword evidence="10" id="KW-1185">Reference proteome</keyword>
<organism evidence="9 10">
    <name type="scientific">Agrobacterium larrymoorei</name>
    <dbReference type="NCBI Taxonomy" id="160699"/>
    <lineage>
        <taxon>Bacteria</taxon>
        <taxon>Pseudomonadati</taxon>
        <taxon>Pseudomonadota</taxon>
        <taxon>Alphaproteobacteria</taxon>
        <taxon>Hyphomicrobiales</taxon>
        <taxon>Rhizobiaceae</taxon>
        <taxon>Rhizobium/Agrobacterium group</taxon>
        <taxon>Agrobacterium</taxon>
    </lineage>
</organism>
<name>A0ABU0ULH9_9HYPH</name>
<evidence type="ECO:0000256" key="5">
    <source>
        <dbReference type="ARBA" id="ARBA00022679"/>
    </source>
</evidence>
<dbReference type="Proteomes" id="UP001224781">
    <property type="component" value="Unassembled WGS sequence"/>
</dbReference>
<comment type="caution">
    <text evidence="9">The sequence shown here is derived from an EMBL/GenBank/DDBJ whole genome shotgun (WGS) entry which is preliminary data.</text>
</comment>
<evidence type="ECO:0000313" key="9">
    <source>
        <dbReference type="EMBL" id="MDQ1185821.1"/>
    </source>
</evidence>
<dbReference type="EMBL" id="JAUTBL010000002">
    <property type="protein sequence ID" value="MDQ1185821.1"/>
    <property type="molecule type" value="Genomic_DNA"/>
</dbReference>
<evidence type="ECO:0000256" key="7">
    <source>
        <dbReference type="ARBA" id="ARBA00049185"/>
    </source>
</evidence>
<comment type="similarity">
    <text evidence="2">Belongs to the class-I pyridoxal-phosphate-dependent aminotransferase family.</text>
</comment>
<keyword evidence="6" id="KW-0663">Pyridoxal phosphate</keyword>
<evidence type="ECO:0000256" key="3">
    <source>
        <dbReference type="ARBA" id="ARBA00012753"/>
    </source>
</evidence>
<dbReference type="InterPro" id="IPR015424">
    <property type="entry name" value="PyrdxlP-dep_Trfase"/>
</dbReference>
<evidence type="ECO:0000256" key="4">
    <source>
        <dbReference type="ARBA" id="ARBA00022576"/>
    </source>
</evidence>
<evidence type="ECO:0000259" key="8">
    <source>
        <dbReference type="Pfam" id="PF00155"/>
    </source>
</evidence>
<proteinExistence type="inferred from homology"/>
<keyword evidence="4 9" id="KW-0032">Aminotransferase</keyword>
<dbReference type="EC" id="2.6.1.1" evidence="3"/>
<evidence type="ECO:0000256" key="6">
    <source>
        <dbReference type="ARBA" id="ARBA00022898"/>
    </source>
</evidence>
<feature type="domain" description="Aminotransferase class I/classII large" evidence="8">
    <location>
        <begin position="33"/>
        <end position="382"/>
    </location>
</feature>